<dbReference type="Proteomes" id="UP001152888">
    <property type="component" value="Unassembled WGS sequence"/>
</dbReference>
<dbReference type="PANTHER" id="PTHR19303:SF74">
    <property type="entry name" value="POGO TRANSPOSABLE ELEMENT WITH KRAB DOMAIN"/>
    <property type="match status" value="1"/>
</dbReference>
<dbReference type="InterPro" id="IPR009057">
    <property type="entry name" value="Homeodomain-like_sf"/>
</dbReference>
<evidence type="ECO:0000256" key="1">
    <source>
        <dbReference type="ARBA" id="ARBA00004123"/>
    </source>
</evidence>
<dbReference type="InterPro" id="IPR013083">
    <property type="entry name" value="Znf_RING/FYVE/PHD"/>
</dbReference>
<protein>
    <recommendedName>
        <fullName evidence="7">Zinc finger PHD-type domain-containing protein</fullName>
    </recommendedName>
</protein>
<reference evidence="8" key="1">
    <citation type="submission" date="2022-03" db="EMBL/GenBank/DDBJ databases">
        <authorList>
            <person name="Sayadi A."/>
        </authorList>
    </citation>
    <scope>NUCLEOTIDE SEQUENCE</scope>
</reference>
<keyword evidence="4" id="KW-0862">Zinc</keyword>
<feature type="region of interest" description="Disordered" evidence="6">
    <location>
        <begin position="632"/>
        <end position="661"/>
    </location>
</feature>
<evidence type="ECO:0000256" key="6">
    <source>
        <dbReference type="SAM" id="MobiDB-lite"/>
    </source>
</evidence>
<dbReference type="SUPFAM" id="SSF46689">
    <property type="entry name" value="Homeodomain-like"/>
    <property type="match status" value="1"/>
</dbReference>
<dbReference type="OrthoDB" id="6762971at2759"/>
<dbReference type="InterPro" id="IPR036397">
    <property type="entry name" value="RNaseH_sf"/>
</dbReference>
<evidence type="ECO:0000313" key="9">
    <source>
        <dbReference type="Proteomes" id="UP001152888"/>
    </source>
</evidence>
<comment type="subcellular location">
    <subcellularLocation>
        <location evidence="1">Nucleus</location>
    </subcellularLocation>
</comment>
<feature type="compositionally biased region" description="Polar residues" evidence="6">
    <location>
        <begin position="219"/>
        <end position="233"/>
    </location>
</feature>
<feature type="region of interest" description="Disordered" evidence="6">
    <location>
        <begin position="804"/>
        <end position="825"/>
    </location>
</feature>
<keyword evidence="5" id="KW-0175">Coiled coil</keyword>
<dbReference type="EMBL" id="CAKOFQ010006655">
    <property type="protein sequence ID" value="CAH1954500.1"/>
    <property type="molecule type" value="Genomic_DNA"/>
</dbReference>
<dbReference type="InterPro" id="IPR004875">
    <property type="entry name" value="DDE_SF_endonuclease_dom"/>
</dbReference>
<dbReference type="Gene3D" id="3.30.40.10">
    <property type="entry name" value="Zinc/RING finger domain, C3HC4 (zinc finger)"/>
    <property type="match status" value="1"/>
</dbReference>
<evidence type="ECO:0000313" key="8">
    <source>
        <dbReference type="EMBL" id="CAH1954500.1"/>
    </source>
</evidence>
<dbReference type="Pfam" id="PF05225">
    <property type="entry name" value="HTH_psq"/>
    <property type="match status" value="1"/>
</dbReference>
<accession>A0A9P0JPJ8</accession>
<feature type="region of interest" description="Disordered" evidence="6">
    <location>
        <begin position="216"/>
        <end position="236"/>
    </location>
</feature>
<keyword evidence="9" id="KW-1185">Reference proteome</keyword>
<dbReference type="InterPro" id="IPR050863">
    <property type="entry name" value="CenT-Element_Derived"/>
</dbReference>
<dbReference type="Pfam" id="PF03184">
    <property type="entry name" value="DDE_1"/>
    <property type="match status" value="1"/>
</dbReference>
<dbReference type="InterPro" id="IPR001965">
    <property type="entry name" value="Znf_PHD"/>
</dbReference>
<dbReference type="GO" id="GO:0008270">
    <property type="term" value="F:zinc ion binding"/>
    <property type="evidence" value="ECO:0007669"/>
    <property type="project" value="UniProtKB-KW"/>
</dbReference>
<feature type="domain" description="Zinc finger PHD-type" evidence="7">
    <location>
        <begin position="831"/>
        <end position="884"/>
    </location>
</feature>
<dbReference type="AlphaFoldDB" id="A0A9P0JPJ8"/>
<evidence type="ECO:0000256" key="4">
    <source>
        <dbReference type="ARBA" id="ARBA00022833"/>
    </source>
</evidence>
<keyword evidence="2" id="KW-0479">Metal-binding</keyword>
<comment type="caution">
    <text evidence="8">The sequence shown here is derived from an EMBL/GenBank/DDBJ whole genome shotgun (WGS) entry which is preliminary data.</text>
</comment>
<dbReference type="Pfam" id="PF00628">
    <property type="entry name" value="PHD"/>
    <property type="match status" value="1"/>
</dbReference>
<evidence type="ECO:0000256" key="3">
    <source>
        <dbReference type="ARBA" id="ARBA00022771"/>
    </source>
</evidence>
<dbReference type="InterPro" id="IPR007889">
    <property type="entry name" value="HTH_Psq"/>
</dbReference>
<keyword evidence="3" id="KW-0863">Zinc-finger</keyword>
<dbReference type="GO" id="GO:0003677">
    <property type="term" value="F:DNA binding"/>
    <property type="evidence" value="ECO:0007669"/>
    <property type="project" value="InterPro"/>
</dbReference>
<sequence length="978" mass="111194">MGLEFKIYDFTLETKVFNMCFCKALSGEAISILQAFKLWMCRRILETPWMDDVLGMMKRTSEKKRLGMEKKSSTLVRKSGVGWDKANMEAAILSVSRGILTQRAASERYHIPRRMLRDHLKTGKCVKRSGRKAVLNTEQEKNLVQRILRLADIGLPLTLKTRKENATSPIVNSSYSEDDLPLQELQKRINYRSSTSFQKLLPTPTMKQAVTVKPPRYTKMSSHGNDGQTTQKKGTWDPANMHKAVEKVLNHKISARQAAERYQVPRSTLNDRVRAIKSNKEMSIEPVMGRFHNTFAPEHEEILASHVKDLANRLMPLNRQEFLRLAFQLAEKLKLPHQFNKEKQSAGKNYYYSFMKRHSDLSLRTAESTSLMRAVGFNRPQVMRFFDGLETLMERFKFTPYKIWNCDETGVSIVQKHAKVLATKNQRQVGKLTSAERGKNVTVLFAMSAGGQFVPPYFIFPRNRMNERLMINAPNESVGEAQPNGWMNAELFLKWMQHFVQYSNPTAQNPVLLILDGHASHKDLDVIEFTRKNNIHMLSTPPHTTHKLQPLDRTFMKPFKSAYNDACDLWMRANPAIRISEYEIAGFVAIAFNRVSRMDIAVNGFHCTGIHPFDRNIFSDLDFIGSDMTNVTESQSATESSLSHSQLTEPTPSTSACSNLSNSISTQRELTSISSRQLGSQTPTSNLLADITTSIQSETQTTPTHAESEILSIQQVETQTEVIADKSRENFKAALTELSPVPDASKRRTTVRRRKAERSEIITSSPYKRMLEEKRADKRNVEQLKKKVNVSEKDVIKKGKSLLSGRDVSKKTKTNKNENLPPPRRSIEETVCPLCAESHEEDWIQCGNCKIWVHEACANVSELSDQAKNTAVEPDDEKFGLKLRVMVVTQSFLEVSEKNFEIGILSFPLMGSDKKVQKEYIIKRIAVAVMMPHDHFAIPPQVLYSAGGLPEVSFDVRPRGKRFGEEDGFEITTACRRD</sequence>
<evidence type="ECO:0000256" key="5">
    <source>
        <dbReference type="SAM" id="Coils"/>
    </source>
</evidence>
<gene>
    <name evidence="8" type="ORF">ACAOBT_LOCUS575</name>
</gene>
<evidence type="ECO:0000256" key="2">
    <source>
        <dbReference type="ARBA" id="ARBA00022723"/>
    </source>
</evidence>
<evidence type="ECO:0000259" key="7">
    <source>
        <dbReference type="SMART" id="SM00249"/>
    </source>
</evidence>
<feature type="coiled-coil region" evidence="5">
    <location>
        <begin position="767"/>
        <end position="794"/>
    </location>
</feature>
<dbReference type="Gene3D" id="1.10.10.60">
    <property type="entry name" value="Homeodomain-like"/>
    <property type="match status" value="2"/>
</dbReference>
<dbReference type="SUPFAM" id="SSF57903">
    <property type="entry name" value="FYVE/PHD zinc finger"/>
    <property type="match status" value="1"/>
</dbReference>
<dbReference type="Gene3D" id="3.30.420.10">
    <property type="entry name" value="Ribonuclease H-like superfamily/Ribonuclease H"/>
    <property type="match status" value="1"/>
</dbReference>
<dbReference type="InterPro" id="IPR011011">
    <property type="entry name" value="Znf_FYVE_PHD"/>
</dbReference>
<organism evidence="8 9">
    <name type="scientific">Acanthoscelides obtectus</name>
    <name type="common">Bean weevil</name>
    <name type="synonym">Bruchus obtectus</name>
    <dbReference type="NCBI Taxonomy" id="200917"/>
    <lineage>
        <taxon>Eukaryota</taxon>
        <taxon>Metazoa</taxon>
        <taxon>Ecdysozoa</taxon>
        <taxon>Arthropoda</taxon>
        <taxon>Hexapoda</taxon>
        <taxon>Insecta</taxon>
        <taxon>Pterygota</taxon>
        <taxon>Neoptera</taxon>
        <taxon>Endopterygota</taxon>
        <taxon>Coleoptera</taxon>
        <taxon>Polyphaga</taxon>
        <taxon>Cucujiformia</taxon>
        <taxon>Chrysomeloidea</taxon>
        <taxon>Chrysomelidae</taxon>
        <taxon>Bruchinae</taxon>
        <taxon>Bruchini</taxon>
        <taxon>Acanthoscelides</taxon>
    </lineage>
</organism>
<dbReference type="GO" id="GO:0005634">
    <property type="term" value="C:nucleus"/>
    <property type="evidence" value="ECO:0007669"/>
    <property type="project" value="UniProtKB-SubCell"/>
</dbReference>
<dbReference type="InterPro" id="IPR019787">
    <property type="entry name" value="Znf_PHD-finger"/>
</dbReference>
<proteinExistence type="predicted"/>
<name>A0A9P0JPJ8_ACAOB</name>
<dbReference type="PANTHER" id="PTHR19303">
    <property type="entry name" value="TRANSPOSON"/>
    <property type="match status" value="1"/>
</dbReference>
<dbReference type="SMART" id="SM00249">
    <property type="entry name" value="PHD"/>
    <property type="match status" value="1"/>
</dbReference>